<feature type="binding site" evidence="12">
    <location>
        <position position="97"/>
    </location>
    <ligand>
        <name>FMN</name>
        <dbReference type="ChEBI" id="CHEBI:58210"/>
    </ligand>
</feature>
<dbReference type="GO" id="GO:0006207">
    <property type="term" value="P:'de novo' pyrimidine nucleobase biosynthetic process"/>
    <property type="evidence" value="ECO:0007669"/>
    <property type="project" value="InterPro"/>
</dbReference>
<dbReference type="CDD" id="cd04740">
    <property type="entry name" value="DHOD_1B_like"/>
    <property type="match status" value="1"/>
</dbReference>
<evidence type="ECO:0000256" key="1">
    <source>
        <dbReference type="ARBA" id="ARBA00003616"/>
    </source>
</evidence>
<dbReference type="NCBIfam" id="TIGR01037">
    <property type="entry name" value="pyrD_sub1_fam"/>
    <property type="match status" value="1"/>
</dbReference>
<dbReference type="AlphaFoldDB" id="A0A1C6J9A1"/>
<feature type="domain" description="Dihydroorotate dehydrogenase catalytic" evidence="13">
    <location>
        <begin position="1"/>
        <end position="281"/>
    </location>
</feature>
<comment type="pathway">
    <text evidence="3">Pyrimidine metabolism; UMP biosynthesis via de novo pathway; orotate from (S)-dihydroorotate (NAD(+) route): step 1/1.</text>
</comment>
<keyword evidence="7 12" id="KW-0288">FMN</keyword>
<dbReference type="PIRSF" id="PIRSF000164">
    <property type="entry name" value="DHO_oxidase"/>
    <property type="match status" value="1"/>
</dbReference>
<accession>A0A1C6J9A1</accession>
<dbReference type="FunFam" id="3.20.20.70:FF:000027">
    <property type="entry name" value="Dihydropyrimidine dehydrogenase [NADP(+)]"/>
    <property type="match status" value="1"/>
</dbReference>
<dbReference type="PANTHER" id="PTHR48109:SF1">
    <property type="entry name" value="DIHYDROOROTATE DEHYDROGENASE (FUMARATE)"/>
    <property type="match status" value="1"/>
</dbReference>
<proteinExistence type="inferred from homology"/>
<keyword evidence="10" id="KW-0520">NAD</keyword>
<comment type="cofactor">
    <cofactor evidence="12">
        <name>FMN</name>
        <dbReference type="ChEBI" id="CHEBI:58210"/>
    </cofactor>
    <text evidence="12">Binds 1 FMN per subunit.</text>
</comment>
<feature type="binding site" evidence="12">
    <location>
        <position position="214"/>
    </location>
    <ligand>
        <name>FMN</name>
        <dbReference type="ChEBI" id="CHEBI:58210"/>
    </ligand>
</feature>
<evidence type="ECO:0000256" key="11">
    <source>
        <dbReference type="ARBA" id="ARBA00048996"/>
    </source>
</evidence>
<dbReference type="HAMAP" id="MF_00224">
    <property type="entry name" value="DHO_dh_type1"/>
    <property type="match status" value="1"/>
</dbReference>
<dbReference type="GO" id="GO:0004589">
    <property type="term" value="F:dihydroorotate dehydrogenase (NAD+) activity"/>
    <property type="evidence" value="ECO:0007669"/>
    <property type="project" value="UniProtKB-EC"/>
</dbReference>
<dbReference type="InterPro" id="IPR001295">
    <property type="entry name" value="Dihydroorotate_DH_CS"/>
</dbReference>
<gene>
    <name evidence="12 14" type="primary">pyrD</name>
    <name evidence="14" type="ORF">SAMEA3545359_02006</name>
</gene>
<feature type="binding site" evidence="12">
    <location>
        <position position="124"/>
    </location>
    <ligand>
        <name>FMN</name>
        <dbReference type="ChEBI" id="CHEBI:58210"/>
    </ligand>
</feature>
<feature type="binding site" evidence="12">
    <location>
        <position position="43"/>
    </location>
    <ligand>
        <name>substrate</name>
    </ligand>
</feature>
<dbReference type="InterPro" id="IPR012135">
    <property type="entry name" value="Dihydroorotate_DH_1_2"/>
</dbReference>
<comment type="similarity">
    <text evidence="4 12">Belongs to the dihydroorotate dehydrogenase family. Type 1 subfamily.</text>
</comment>
<dbReference type="InterPro" id="IPR024920">
    <property type="entry name" value="Dihydroorotate_DH_1"/>
</dbReference>
<evidence type="ECO:0000256" key="10">
    <source>
        <dbReference type="ARBA" id="ARBA00023027"/>
    </source>
</evidence>
<comment type="catalytic activity">
    <reaction evidence="12">
        <text>(S)-dihydroorotate + A = orotate + AH2</text>
        <dbReference type="Rhea" id="RHEA:18073"/>
        <dbReference type="ChEBI" id="CHEBI:13193"/>
        <dbReference type="ChEBI" id="CHEBI:17499"/>
        <dbReference type="ChEBI" id="CHEBI:30839"/>
        <dbReference type="ChEBI" id="CHEBI:30864"/>
    </reaction>
</comment>
<feature type="binding site" evidence="12">
    <location>
        <begin position="262"/>
        <end position="263"/>
    </location>
    <ligand>
        <name>FMN</name>
        <dbReference type="ChEBI" id="CHEBI:58210"/>
    </ligand>
</feature>
<evidence type="ECO:0000256" key="4">
    <source>
        <dbReference type="ARBA" id="ARBA00008008"/>
    </source>
</evidence>
<evidence type="ECO:0000313" key="14">
    <source>
        <dbReference type="EMBL" id="SCJ78569.1"/>
    </source>
</evidence>
<name>A0A1C6J9A1_9FIRM</name>
<dbReference type="EMBL" id="FMHG01000001">
    <property type="protein sequence ID" value="SCJ78569.1"/>
    <property type="molecule type" value="Genomic_DNA"/>
</dbReference>
<comment type="function">
    <text evidence="1">Catalyzes the conversion of dihydroorotate to orotate with NAD(+) as electron acceptor.</text>
</comment>
<evidence type="ECO:0000256" key="2">
    <source>
        <dbReference type="ARBA" id="ARBA00004496"/>
    </source>
</evidence>
<feature type="active site" description="Nucleophile" evidence="12">
    <location>
        <position position="127"/>
    </location>
</feature>
<organism evidence="14">
    <name type="scientific">uncultured Anaerotruncus sp</name>
    <dbReference type="NCBI Taxonomy" id="905011"/>
    <lineage>
        <taxon>Bacteria</taxon>
        <taxon>Bacillati</taxon>
        <taxon>Bacillota</taxon>
        <taxon>Clostridia</taxon>
        <taxon>Eubacteriales</taxon>
        <taxon>Oscillospiraceae</taxon>
        <taxon>Anaerotruncus</taxon>
        <taxon>environmental samples</taxon>
    </lineage>
</organism>
<dbReference type="NCBIfam" id="NF005574">
    <property type="entry name" value="PRK07259.1"/>
    <property type="match status" value="1"/>
</dbReference>
<evidence type="ECO:0000256" key="9">
    <source>
        <dbReference type="ARBA" id="ARBA00023002"/>
    </source>
</evidence>
<feature type="binding site" evidence="12">
    <location>
        <begin position="67"/>
        <end position="71"/>
    </location>
    <ligand>
        <name>substrate</name>
    </ligand>
</feature>
<evidence type="ECO:0000256" key="7">
    <source>
        <dbReference type="ARBA" id="ARBA00022643"/>
    </source>
</evidence>
<evidence type="ECO:0000256" key="5">
    <source>
        <dbReference type="ARBA" id="ARBA00022490"/>
    </source>
</evidence>
<feature type="binding site" evidence="12">
    <location>
        <position position="188"/>
    </location>
    <ligand>
        <name>FMN</name>
        <dbReference type="ChEBI" id="CHEBI:58210"/>
    </ligand>
</feature>
<dbReference type="GO" id="GO:0005737">
    <property type="term" value="C:cytoplasm"/>
    <property type="evidence" value="ECO:0007669"/>
    <property type="project" value="UniProtKB-SubCell"/>
</dbReference>
<comment type="catalytic activity">
    <reaction evidence="11">
        <text>(S)-dihydroorotate + NAD(+) = orotate + NADH + H(+)</text>
        <dbReference type="Rhea" id="RHEA:13513"/>
        <dbReference type="ChEBI" id="CHEBI:15378"/>
        <dbReference type="ChEBI" id="CHEBI:30839"/>
        <dbReference type="ChEBI" id="CHEBI:30864"/>
        <dbReference type="ChEBI" id="CHEBI:57540"/>
        <dbReference type="ChEBI" id="CHEBI:57945"/>
        <dbReference type="EC" id="1.3.1.14"/>
    </reaction>
</comment>
<feature type="binding site" evidence="12">
    <location>
        <begin position="43"/>
        <end position="44"/>
    </location>
    <ligand>
        <name>FMN</name>
        <dbReference type="ChEBI" id="CHEBI:58210"/>
    </ligand>
</feature>
<feature type="binding site" evidence="12">
    <location>
        <position position="19"/>
    </location>
    <ligand>
        <name>FMN</name>
        <dbReference type="ChEBI" id="CHEBI:58210"/>
    </ligand>
</feature>
<feature type="binding site" evidence="12">
    <location>
        <begin position="240"/>
        <end position="241"/>
    </location>
    <ligand>
        <name>FMN</name>
        <dbReference type="ChEBI" id="CHEBI:58210"/>
    </ligand>
</feature>
<dbReference type="InterPro" id="IPR005720">
    <property type="entry name" value="Dihydroorotate_DH_cat"/>
</dbReference>
<evidence type="ECO:0000256" key="6">
    <source>
        <dbReference type="ARBA" id="ARBA00022630"/>
    </source>
</evidence>
<evidence type="ECO:0000256" key="3">
    <source>
        <dbReference type="ARBA" id="ARBA00004715"/>
    </source>
</evidence>
<evidence type="ECO:0000256" key="12">
    <source>
        <dbReference type="HAMAP-Rule" id="MF_00224"/>
    </source>
</evidence>
<dbReference type="EC" id="1.3.-.-" evidence="12"/>
<dbReference type="UniPathway" id="UPA00070"/>
<dbReference type="Gene3D" id="3.20.20.70">
    <property type="entry name" value="Aldolase class I"/>
    <property type="match status" value="1"/>
</dbReference>
<dbReference type="InterPro" id="IPR033888">
    <property type="entry name" value="DHOD_1B"/>
</dbReference>
<keyword evidence="6 12" id="KW-0285">Flavoprotein</keyword>
<keyword evidence="9 12" id="KW-0560">Oxidoreductase</keyword>
<comment type="subcellular location">
    <subcellularLocation>
        <location evidence="2 12">Cytoplasm</location>
    </subcellularLocation>
</comment>
<dbReference type="Pfam" id="PF01180">
    <property type="entry name" value="DHO_dh"/>
    <property type="match status" value="1"/>
</dbReference>
<dbReference type="InterPro" id="IPR049622">
    <property type="entry name" value="Dihydroorotate_DH_I"/>
</dbReference>
<dbReference type="InterPro" id="IPR013785">
    <property type="entry name" value="Aldolase_TIM"/>
</dbReference>
<protein>
    <recommendedName>
        <fullName evidence="12">Dihydroorotate dehydrogenase</fullName>
        <shortName evidence="12">DHOD</shortName>
        <shortName evidence="12">DHODase</shortName>
        <shortName evidence="12">DHOdehase</shortName>
        <ecNumber evidence="12">1.3.-.-</ecNumber>
    </recommendedName>
</protein>
<feature type="binding site" evidence="12">
    <location>
        <position position="124"/>
    </location>
    <ligand>
        <name>substrate</name>
    </ligand>
</feature>
<dbReference type="GO" id="GO:0044205">
    <property type="term" value="P:'de novo' UMP biosynthetic process"/>
    <property type="evidence" value="ECO:0007669"/>
    <property type="project" value="UniProtKB-UniRule"/>
</dbReference>
<feature type="binding site" evidence="12">
    <location>
        <begin position="189"/>
        <end position="190"/>
    </location>
    <ligand>
        <name>substrate</name>
    </ligand>
</feature>
<feature type="binding site" evidence="12">
    <location>
        <position position="162"/>
    </location>
    <ligand>
        <name>FMN</name>
        <dbReference type="ChEBI" id="CHEBI:58210"/>
    </ligand>
</feature>
<evidence type="ECO:0000259" key="13">
    <source>
        <dbReference type="Pfam" id="PF01180"/>
    </source>
</evidence>
<dbReference type="InterPro" id="IPR050074">
    <property type="entry name" value="DHO_dehydrogenase"/>
</dbReference>
<evidence type="ECO:0000256" key="8">
    <source>
        <dbReference type="ARBA" id="ARBA00022975"/>
    </source>
</evidence>
<sequence length="306" mass="32226">MLATELCGVTLKNPVIAASGTFGFGKEYAEIFDISRLGGISSKGLTLEPRFGNTGERVYETASGLINSIGLQNPGVEAFIKEDLPFMQKSGAAVIVNLGGHDLDSYLKGVELLDSQDFDLLELNISCPNVKAGGMAFGMEPATAGHVVKEVRARCHKPLMVKLSPNAPDLVGVALSCQQAGADCLSLVNTFQGMAIDIYRQKPVFDNVFAGFSGPAILPIALRMVYQVCAAVEIPVVGLGGIASAEDAIAFMMAGARAVQVGTATFARPTAMLDIIDGMEDFCKQQKLAHIGDIVGAANPGFRGRR</sequence>
<reference evidence="14" key="1">
    <citation type="submission" date="2015-09" db="EMBL/GenBank/DDBJ databases">
        <authorList>
            <consortium name="Pathogen Informatics"/>
        </authorList>
    </citation>
    <scope>NUCLEOTIDE SEQUENCE</scope>
    <source>
        <strain evidence="14">2789STDY5834896</strain>
    </source>
</reference>
<keyword evidence="8 12" id="KW-0665">Pyrimidine biosynthesis</keyword>
<dbReference type="PANTHER" id="PTHR48109">
    <property type="entry name" value="DIHYDROOROTATE DEHYDROGENASE (QUINONE), MITOCHONDRIAL-RELATED"/>
    <property type="match status" value="1"/>
</dbReference>
<dbReference type="PROSITE" id="PS00912">
    <property type="entry name" value="DHODEHASE_2"/>
    <property type="match status" value="1"/>
</dbReference>
<dbReference type="SUPFAM" id="SSF51395">
    <property type="entry name" value="FMN-linked oxidoreductases"/>
    <property type="match status" value="1"/>
</dbReference>
<keyword evidence="5 12" id="KW-0963">Cytoplasm</keyword>